<keyword evidence="3" id="KW-1185">Reference proteome</keyword>
<dbReference type="Proteomes" id="UP000828390">
    <property type="component" value="Unassembled WGS sequence"/>
</dbReference>
<gene>
    <name evidence="2" type="ORF">DPMN_176109</name>
</gene>
<name>A0A9D4E8H1_DREPO</name>
<sequence>MADKRKAAYWYSHRRKDRSNVEGHISAIYQGSDSMPHTSVKKLGEFYSNLSELTDCTDQRIETQLSVDNESSSHFLQDDHYHQYLSVQDSQSSVDVDSFSENPPYLSDSDSDIDDDVDIDCVREREFVCLRLNVLCR</sequence>
<dbReference type="EMBL" id="JAIWYP010000009">
    <property type="protein sequence ID" value="KAH3774718.1"/>
    <property type="molecule type" value="Genomic_DNA"/>
</dbReference>
<comment type="caution">
    <text evidence="2">The sequence shown here is derived from an EMBL/GenBank/DDBJ whole genome shotgun (WGS) entry which is preliminary data.</text>
</comment>
<dbReference type="AlphaFoldDB" id="A0A9D4E8H1"/>
<organism evidence="2 3">
    <name type="scientific">Dreissena polymorpha</name>
    <name type="common">Zebra mussel</name>
    <name type="synonym">Mytilus polymorpha</name>
    <dbReference type="NCBI Taxonomy" id="45954"/>
    <lineage>
        <taxon>Eukaryota</taxon>
        <taxon>Metazoa</taxon>
        <taxon>Spiralia</taxon>
        <taxon>Lophotrochozoa</taxon>
        <taxon>Mollusca</taxon>
        <taxon>Bivalvia</taxon>
        <taxon>Autobranchia</taxon>
        <taxon>Heteroconchia</taxon>
        <taxon>Euheterodonta</taxon>
        <taxon>Imparidentia</taxon>
        <taxon>Neoheterodontei</taxon>
        <taxon>Myida</taxon>
        <taxon>Dreissenoidea</taxon>
        <taxon>Dreissenidae</taxon>
        <taxon>Dreissena</taxon>
    </lineage>
</organism>
<reference evidence="2" key="1">
    <citation type="journal article" date="2019" name="bioRxiv">
        <title>The Genome of the Zebra Mussel, Dreissena polymorpha: A Resource for Invasive Species Research.</title>
        <authorList>
            <person name="McCartney M.A."/>
            <person name="Auch B."/>
            <person name="Kono T."/>
            <person name="Mallez S."/>
            <person name="Zhang Y."/>
            <person name="Obille A."/>
            <person name="Becker A."/>
            <person name="Abrahante J.E."/>
            <person name="Garbe J."/>
            <person name="Badalamenti J.P."/>
            <person name="Herman A."/>
            <person name="Mangelson H."/>
            <person name="Liachko I."/>
            <person name="Sullivan S."/>
            <person name="Sone E.D."/>
            <person name="Koren S."/>
            <person name="Silverstein K.A.T."/>
            <person name="Beckman K.B."/>
            <person name="Gohl D.M."/>
        </authorList>
    </citation>
    <scope>NUCLEOTIDE SEQUENCE</scope>
    <source>
        <strain evidence="2">Duluth1</strain>
        <tissue evidence="2">Whole animal</tissue>
    </source>
</reference>
<feature type="compositionally biased region" description="Low complexity" evidence="1">
    <location>
        <begin position="87"/>
        <end position="97"/>
    </location>
</feature>
<accession>A0A9D4E8H1</accession>
<protein>
    <submittedName>
        <fullName evidence="2">Uncharacterized protein</fullName>
    </submittedName>
</protein>
<evidence type="ECO:0000313" key="3">
    <source>
        <dbReference type="Proteomes" id="UP000828390"/>
    </source>
</evidence>
<evidence type="ECO:0000313" key="2">
    <source>
        <dbReference type="EMBL" id="KAH3774718.1"/>
    </source>
</evidence>
<feature type="region of interest" description="Disordered" evidence="1">
    <location>
        <begin position="87"/>
        <end position="111"/>
    </location>
</feature>
<proteinExistence type="predicted"/>
<evidence type="ECO:0000256" key="1">
    <source>
        <dbReference type="SAM" id="MobiDB-lite"/>
    </source>
</evidence>
<reference evidence="2" key="2">
    <citation type="submission" date="2020-11" db="EMBL/GenBank/DDBJ databases">
        <authorList>
            <person name="McCartney M.A."/>
            <person name="Auch B."/>
            <person name="Kono T."/>
            <person name="Mallez S."/>
            <person name="Becker A."/>
            <person name="Gohl D.M."/>
            <person name="Silverstein K.A.T."/>
            <person name="Koren S."/>
            <person name="Bechman K.B."/>
            <person name="Herman A."/>
            <person name="Abrahante J.E."/>
            <person name="Garbe J."/>
        </authorList>
    </citation>
    <scope>NUCLEOTIDE SEQUENCE</scope>
    <source>
        <strain evidence="2">Duluth1</strain>
        <tissue evidence="2">Whole animal</tissue>
    </source>
</reference>